<proteinExistence type="predicted"/>
<comment type="caution">
    <text evidence="9">The sequence shown here is derived from an EMBL/GenBank/DDBJ whole genome shotgun (WGS) entry which is preliminary data.</text>
</comment>
<keyword evidence="7" id="KW-1133">Transmembrane helix</keyword>
<organism evidence="9 10">
    <name type="scientific">Etheostoma spectabile</name>
    <name type="common">orangethroat darter</name>
    <dbReference type="NCBI Taxonomy" id="54343"/>
    <lineage>
        <taxon>Eukaryota</taxon>
        <taxon>Metazoa</taxon>
        <taxon>Chordata</taxon>
        <taxon>Craniata</taxon>
        <taxon>Vertebrata</taxon>
        <taxon>Euteleostomi</taxon>
        <taxon>Actinopterygii</taxon>
        <taxon>Neopterygii</taxon>
        <taxon>Teleostei</taxon>
        <taxon>Neoteleostei</taxon>
        <taxon>Acanthomorphata</taxon>
        <taxon>Eupercaria</taxon>
        <taxon>Perciformes</taxon>
        <taxon>Percoidei</taxon>
        <taxon>Percidae</taxon>
        <taxon>Etheostomatinae</taxon>
        <taxon>Etheostoma</taxon>
    </lineage>
</organism>
<dbReference type="CDD" id="cd00096">
    <property type="entry name" value="Ig"/>
    <property type="match status" value="1"/>
</dbReference>
<evidence type="ECO:0000313" key="10">
    <source>
        <dbReference type="Proteomes" id="UP000327493"/>
    </source>
</evidence>
<evidence type="ECO:0000256" key="5">
    <source>
        <dbReference type="ARBA" id="ARBA00023180"/>
    </source>
</evidence>
<dbReference type="InterPro" id="IPR013106">
    <property type="entry name" value="Ig_V-set"/>
</dbReference>
<name>A0A5J5DIC5_9PERO</name>
<dbReference type="OrthoDB" id="8901134at2759"/>
<dbReference type="AlphaFoldDB" id="A0A5J5DIC5"/>
<evidence type="ECO:0000256" key="3">
    <source>
        <dbReference type="ARBA" id="ARBA00023136"/>
    </source>
</evidence>
<dbReference type="SUPFAM" id="SSF48726">
    <property type="entry name" value="Immunoglobulin"/>
    <property type="match status" value="2"/>
</dbReference>
<dbReference type="GO" id="GO:0050852">
    <property type="term" value="P:T cell receptor signaling pathway"/>
    <property type="evidence" value="ECO:0007669"/>
    <property type="project" value="TreeGrafter"/>
</dbReference>
<dbReference type="GO" id="GO:0050863">
    <property type="term" value="P:regulation of T cell activation"/>
    <property type="evidence" value="ECO:0007669"/>
    <property type="project" value="UniProtKB-ARBA"/>
</dbReference>
<keyword evidence="10" id="KW-1185">Reference proteome</keyword>
<evidence type="ECO:0000256" key="7">
    <source>
        <dbReference type="SAM" id="Phobius"/>
    </source>
</evidence>
<dbReference type="PROSITE" id="PS50835">
    <property type="entry name" value="IG_LIKE"/>
    <property type="match status" value="1"/>
</dbReference>
<dbReference type="Pfam" id="PF07686">
    <property type="entry name" value="V-set"/>
    <property type="match status" value="1"/>
</dbReference>
<dbReference type="InterPro" id="IPR013783">
    <property type="entry name" value="Ig-like_fold"/>
</dbReference>
<evidence type="ECO:0000259" key="8">
    <source>
        <dbReference type="PROSITE" id="PS50835"/>
    </source>
</evidence>
<dbReference type="InterPro" id="IPR050504">
    <property type="entry name" value="IgSF_BTN/MOG"/>
</dbReference>
<evidence type="ECO:0000256" key="4">
    <source>
        <dbReference type="ARBA" id="ARBA00023157"/>
    </source>
</evidence>
<feature type="domain" description="Ig-like" evidence="8">
    <location>
        <begin position="50"/>
        <end position="150"/>
    </location>
</feature>
<dbReference type="EMBL" id="VOFY01000005">
    <property type="protein sequence ID" value="KAA8593041.1"/>
    <property type="molecule type" value="Genomic_DNA"/>
</dbReference>
<keyword evidence="2" id="KW-0732">Signal</keyword>
<keyword evidence="7" id="KW-0812">Transmembrane</keyword>
<accession>A0A5J5DIC5</accession>
<keyword evidence="4" id="KW-1015">Disulfide bond</keyword>
<keyword evidence="3 7" id="KW-0472">Membrane</keyword>
<keyword evidence="5" id="KW-0325">Glycoprotein</keyword>
<dbReference type="PANTHER" id="PTHR24100:SF0">
    <property type="entry name" value="V-SET DOMAIN-CONTAINING T-CELL ACTIVATION INHIBITOR 1"/>
    <property type="match status" value="1"/>
</dbReference>
<dbReference type="Gene3D" id="2.60.40.10">
    <property type="entry name" value="Immunoglobulins"/>
    <property type="match status" value="2"/>
</dbReference>
<evidence type="ECO:0000256" key="2">
    <source>
        <dbReference type="ARBA" id="ARBA00022729"/>
    </source>
</evidence>
<reference evidence="9 10" key="1">
    <citation type="submission" date="2019-08" db="EMBL/GenBank/DDBJ databases">
        <title>A chromosome-level genome assembly, high-density linkage maps, and genome scans reveal the genomic architecture of hybrid incompatibilities underlying speciation via character displacement in darters (Percidae: Etheostominae).</title>
        <authorList>
            <person name="Moran R.L."/>
            <person name="Catchen J.M."/>
            <person name="Fuller R.C."/>
        </authorList>
    </citation>
    <scope>NUCLEOTIDE SEQUENCE [LARGE SCALE GENOMIC DNA]</scope>
    <source>
        <strain evidence="9">EspeVRDwgs_2016</strain>
        <tissue evidence="9">Muscle</tissue>
    </source>
</reference>
<dbReference type="FunFam" id="2.60.40.10:FF:000142">
    <property type="entry name" value="V-set domain-containing T-cell activation inhibitor 1"/>
    <property type="match status" value="1"/>
</dbReference>
<dbReference type="GO" id="GO:0001817">
    <property type="term" value="P:regulation of cytokine production"/>
    <property type="evidence" value="ECO:0007669"/>
    <property type="project" value="TreeGrafter"/>
</dbReference>
<gene>
    <name evidence="9" type="ORF">FQN60_018496</name>
</gene>
<dbReference type="InterPro" id="IPR036179">
    <property type="entry name" value="Ig-like_dom_sf"/>
</dbReference>
<dbReference type="GO" id="GO:1903037">
    <property type="term" value="P:regulation of leukocyte cell-cell adhesion"/>
    <property type="evidence" value="ECO:0007669"/>
    <property type="project" value="UniProtKB-ARBA"/>
</dbReference>
<comment type="subcellular location">
    <subcellularLocation>
        <location evidence="1">Membrane</location>
    </subcellularLocation>
</comment>
<dbReference type="InterPro" id="IPR003599">
    <property type="entry name" value="Ig_sub"/>
</dbReference>
<dbReference type="GO" id="GO:0009897">
    <property type="term" value="C:external side of plasma membrane"/>
    <property type="evidence" value="ECO:0007669"/>
    <property type="project" value="TreeGrafter"/>
</dbReference>
<dbReference type="SMART" id="SM00409">
    <property type="entry name" value="IG"/>
    <property type="match status" value="1"/>
</dbReference>
<dbReference type="Proteomes" id="UP000327493">
    <property type="component" value="Chromosome 5"/>
</dbReference>
<evidence type="ECO:0000256" key="1">
    <source>
        <dbReference type="ARBA" id="ARBA00004370"/>
    </source>
</evidence>
<feature type="transmembrane region" description="Helical" evidence="7">
    <location>
        <begin position="7"/>
        <end position="31"/>
    </location>
</feature>
<dbReference type="GO" id="GO:0005102">
    <property type="term" value="F:signaling receptor binding"/>
    <property type="evidence" value="ECO:0007669"/>
    <property type="project" value="TreeGrafter"/>
</dbReference>
<evidence type="ECO:0000313" key="9">
    <source>
        <dbReference type="EMBL" id="KAA8593041.1"/>
    </source>
</evidence>
<dbReference type="InterPro" id="IPR007110">
    <property type="entry name" value="Ig-like_dom"/>
</dbReference>
<protein>
    <recommendedName>
        <fullName evidence="8">Ig-like domain-containing protein</fullName>
    </recommendedName>
</protein>
<sequence length="273" mass="29087">MATFGQIIFASMITLIVIFSALIILILALSLSGTLSEVISTNTLPVANLGEDQLLSCFLSTKGQPAGLTDVAVTWEKTGLTGLVYRYQNGALDLADQNSQFKGRTQLFLDALTTGNASLLLRGVARSDEGEYTCSISSSGGGGKVNIYLRTAAFSAPTFKFTNGTLAAEASRWFPKPNVTWSNYDRLILPGNTSFTSNSAGIFSVVSTLQSINVSDTYTCRMENDLVTGISTVTVAGTDVSGNTYFTYSAASSLPTSTYLSLTTSVLYIYYVT</sequence>
<evidence type="ECO:0000256" key="6">
    <source>
        <dbReference type="ARBA" id="ARBA00023319"/>
    </source>
</evidence>
<keyword evidence="6" id="KW-0393">Immunoglobulin domain</keyword>
<dbReference type="PANTHER" id="PTHR24100">
    <property type="entry name" value="BUTYROPHILIN"/>
    <property type="match status" value="1"/>
</dbReference>